<keyword evidence="4" id="KW-1185">Reference proteome</keyword>
<gene>
    <name evidence="3" type="ORF">JS756_04590</name>
</gene>
<accession>A0ABS2VJW2</accession>
<feature type="domain" description="AraC-type transcription regulator ligand-binding" evidence="2">
    <location>
        <begin position="2"/>
        <end position="55"/>
    </location>
</feature>
<protein>
    <submittedName>
        <fullName evidence="3">Cupin domain-containing protein</fullName>
    </submittedName>
</protein>
<proteinExistence type="predicted"/>
<evidence type="ECO:0000256" key="1">
    <source>
        <dbReference type="ARBA" id="ARBA00023125"/>
    </source>
</evidence>
<evidence type="ECO:0000313" key="3">
    <source>
        <dbReference type="EMBL" id="MBN0043387.1"/>
    </source>
</evidence>
<reference evidence="3 4" key="1">
    <citation type="submission" date="2021-02" db="EMBL/GenBank/DDBJ databases">
        <title>Whole genome sequencing of Streptomyces actuosus VRA1.</title>
        <authorList>
            <person name="Sen G."/>
            <person name="Sen A."/>
        </authorList>
    </citation>
    <scope>NUCLEOTIDE SEQUENCE [LARGE SCALE GENOMIC DNA]</scope>
    <source>
        <strain evidence="3 4">VRA1</strain>
    </source>
</reference>
<dbReference type="RefSeq" id="WP_205381601.1">
    <property type="nucleotide sequence ID" value="NZ_JAFFZS010000002.1"/>
</dbReference>
<sequence length="70" mass="7644">MLVLPAADGGVPERSELADTLRRLTAELAEPRPGSRTVVDRLTDVLFVHILRRWTADQGEHGASWVLGPA</sequence>
<name>A0ABS2VJW2_STRAS</name>
<keyword evidence="1" id="KW-0238">DNA-binding</keyword>
<evidence type="ECO:0000313" key="4">
    <source>
        <dbReference type="Proteomes" id="UP000788262"/>
    </source>
</evidence>
<dbReference type="Proteomes" id="UP000788262">
    <property type="component" value="Unassembled WGS sequence"/>
</dbReference>
<dbReference type="InterPro" id="IPR032783">
    <property type="entry name" value="AraC_lig"/>
</dbReference>
<dbReference type="EMBL" id="JAFFZS010000002">
    <property type="protein sequence ID" value="MBN0043387.1"/>
    <property type="molecule type" value="Genomic_DNA"/>
</dbReference>
<organism evidence="3 4">
    <name type="scientific">Streptomyces actuosus</name>
    <dbReference type="NCBI Taxonomy" id="1885"/>
    <lineage>
        <taxon>Bacteria</taxon>
        <taxon>Bacillati</taxon>
        <taxon>Actinomycetota</taxon>
        <taxon>Actinomycetes</taxon>
        <taxon>Kitasatosporales</taxon>
        <taxon>Streptomycetaceae</taxon>
        <taxon>Streptomyces</taxon>
    </lineage>
</organism>
<evidence type="ECO:0000259" key="2">
    <source>
        <dbReference type="Pfam" id="PF12852"/>
    </source>
</evidence>
<dbReference type="Pfam" id="PF12852">
    <property type="entry name" value="Cupin_6"/>
    <property type="match status" value="1"/>
</dbReference>
<comment type="caution">
    <text evidence="3">The sequence shown here is derived from an EMBL/GenBank/DDBJ whole genome shotgun (WGS) entry which is preliminary data.</text>
</comment>